<dbReference type="AlphaFoldDB" id="A0A101FS43"/>
<protein>
    <recommendedName>
        <fullName evidence="1">HTH marR-type domain-containing protein</fullName>
    </recommendedName>
</protein>
<dbReference type="PATRIC" id="fig|301375.7.peg.778"/>
<evidence type="ECO:0000313" key="2">
    <source>
        <dbReference type="EMBL" id="KUK43415.1"/>
    </source>
</evidence>
<dbReference type="Proteomes" id="UP000057043">
    <property type="component" value="Unassembled WGS sequence"/>
</dbReference>
<evidence type="ECO:0000313" key="3">
    <source>
        <dbReference type="Proteomes" id="UP000057043"/>
    </source>
</evidence>
<dbReference type="Gene3D" id="1.10.10.10">
    <property type="entry name" value="Winged helix-like DNA-binding domain superfamily/Winged helix DNA-binding domain"/>
    <property type="match status" value="1"/>
</dbReference>
<dbReference type="Pfam" id="PF12802">
    <property type="entry name" value="MarR_2"/>
    <property type="match status" value="1"/>
</dbReference>
<dbReference type="InterPro" id="IPR036390">
    <property type="entry name" value="WH_DNA-bd_sf"/>
</dbReference>
<proteinExistence type="predicted"/>
<accession>A0A101FS43</accession>
<dbReference type="EMBL" id="LGFT01000076">
    <property type="protein sequence ID" value="KUK43415.1"/>
    <property type="molecule type" value="Genomic_DNA"/>
</dbReference>
<dbReference type="GO" id="GO:0003700">
    <property type="term" value="F:DNA-binding transcription factor activity"/>
    <property type="evidence" value="ECO:0007669"/>
    <property type="project" value="InterPro"/>
</dbReference>
<evidence type="ECO:0000259" key="1">
    <source>
        <dbReference type="Pfam" id="PF12802"/>
    </source>
</evidence>
<name>A0A101FS43_9EURY</name>
<dbReference type="SUPFAM" id="SSF46785">
    <property type="entry name" value="Winged helix' DNA-binding domain"/>
    <property type="match status" value="1"/>
</dbReference>
<reference evidence="2 3" key="1">
    <citation type="journal article" date="2015" name="MBio">
        <title>Genome-Resolved Metagenomic Analysis Reveals Roles for Candidate Phyla and Other Microbial Community Members in Biogeochemical Transformations in Oil Reservoirs.</title>
        <authorList>
            <person name="Hu P."/>
            <person name="Tom L."/>
            <person name="Singh A."/>
            <person name="Thomas B.C."/>
            <person name="Baker B.J."/>
            <person name="Piceno Y.M."/>
            <person name="Andersen G.L."/>
            <person name="Banfield J.F."/>
        </authorList>
    </citation>
    <scope>NUCLEOTIDE SEQUENCE [LARGE SCALE GENOMIC DNA]</scope>
    <source>
        <strain evidence="2">57_489</strain>
    </source>
</reference>
<dbReference type="InterPro" id="IPR000835">
    <property type="entry name" value="HTH_MarR-typ"/>
</dbReference>
<sequence length="125" mass="14302">MMESTLKVLDDEDLEFVHILHSLGIQRTVAIIITYLSNAGEATSREIEQATHLSQPEVSMTIRDLRDENRIVEREVKTGGKGRPSLVYTLRTPISEIIKRLEDEKLREHAETMESIQKLRDLTSS</sequence>
<gene>
    <name evidence="2" type="ORF">XD72_2223</name>
</gene>
<organism evidence="2 3">
    <name type="scientific">Methanothrix harundinacea</name>
    <dbReference type="NCBI Taxonomy" id="301375"/>
    <lineage>
        <taxon>Archaea</taxon>
        <taxon>Methanobacteriati</taxon>
        <taxon>Methanobacteriota</taxon>
        <taxon>Stenosarchaea group</taxon>
        <taxon>Methanomicrobia</taxon>
        <taxon>Methanotrichales</taxon>
        <taxon>Methanotrichaceae</taxon>
        <taxon>Methanothrix</taxon>
    </lineage>
</organism>
<dbReference type="PIRSF" id="PIRSF037373">
    <property type="entry name" value="UCP037373_trxn_reg"/>
    <property type="match status" value="1"/>
</dbReference>
<comment type="caution">
    <text evidence="2">The sequence shown here is derived from an EMBL/GenBank/DDBJ whole genome shotgun (WGS) entry which is preliminary data.</text>
</comment>
<dbReference type="InterPro" id="IPR036388">
    <property type="entry name" value="WH-like_DNA-bd_sf"/>
</dbReference>
<feature type="domain" description="HTH marR-type" evidence="1">
    <location>
        <begin position="23"/>
        <end position="78"/>
    </location>
</feature>
<dbReference type="InterPro" id="IPR017185">
    <property type="entry name" value="UCP037373_trxn_reg"/>
</dbReference>